<dbReference type="OMA" id="PAFANWD"/>
<evidence type="ECO:0000259" key="2">
    <source>
        <dbReference type="Pfam" id="PF03078"/>
    </source>
</evidence>
<organism evidence="4 5">
    <name type="scientific">Chenopodium quinoa</name>
    <name type="common">Quinoa</name>
    <dbReference type="NCBI Taxonomy" id="63459"/>
    <lineage>
        <taxon>Eukaryota</taxon>
        <taxon>Viridiplantae</taxon>
        <taxon>Streptophyta</taxon>
        <taxon>Embryophyta</taxon>
        <taxon>Tracheophyta</taxon>
        <taxon>Spermatophyta</taxon>
        <taxon>Magnoliopsida</taxon>
        <taxon>eudicotyledons</taxon>
        <taxon>Gunneridae</taxon>
        <taxon>Pentapetalae</taxon>
        <taxon>Caryophyllales</taxon>
        <taxon>Chenopodiaceae</taxon>
        <taxon>Chenopodioideae</taxon>
        <taxon>Atripliceae</taxon>
        <taxon>Chenopodium</taxon>
    </lineage>
</organism>
<feature type="compositionally biased region" description="Polar residues" evidence="1">
    <location>
        <begin position="1208"/>
        <end position="1220"/>
    </location>
</feature>
<feature type="compositionally biased region" description="Polar residues" evidence="1">
    <location>
        <begin position="673"/>
        <end position="690"/>
    </location>
</feature>
<dbReference type="Gramene" id="AUR62043954-RA">
    <property type="protein sequence ID" value="AUR62043954-RA:cds"/>
    <property type="gene ID" value="AUR62043954"/>
</dbReference>
<feature type="domain" description="DUF7815" evidence="3">
    <location>
        <begin position="451"/>
        <end position="475"/>
    </location>
</feature>
<proteinExistence type="predicted"/>
<keyword evidence="5" id="KW-1185">Reference proteome</keyword>
<reference evidence="4" key="2">
    <citation type="submission" date="2021-03" db="UniProtKB">
        <authorList>
            <consortium name="EnsemblPlants"/>
        </authorList>
    </citation>
    <scope>IDENTIFICATION</scope>
</reference>
<feature type="region of interest" description="Disordered" evidence="1">
    <location>
        <begin position="713"/>
        <end position="735"/>
    </location>
</feature>
<feature type="compositionally biased region" description="Polar residues" evidence="1">
    <location>
        <begin position="784"/>
        <end position="811"/>
    </location>
</feature>
<dbReference type="Pfam" id="PF25122">
    <property type="entry name" value="DUF7815"/>
    <property type="match status" value="1"/>
</dbReference>
<reference evidence="4" key="1">
    <citation type="journal article" date="2017" name="Nature">
        <title>The genome of Chenopodium quinoa.</title>
        <authorList>
            <person name="Jarvis D.E."/>
            <person name="Ho Y.S."/>
            <person name="Lightfoot D.J."/>
            <person name="Schmoeckel S.M."/>
            <person name="Li B."/>
            <person name="Borm T.J.A."/>
            <person name="Ohyanagi H."/>
            <person name="Mineta K."/>
            <person name="Michell C.T."/>
            <person name="Saber N."/>
            <person name="Kharbatia N.M."/>
            <person name="Rupper R.R."/>
            <person name="Sharp A.R."/>
            <person name="Dally N."/>
            <person name="Boughton B.A."/>
            <person name="Woo Y.H."/>
            <person name="Gao G."/>
            <person name="Schijlen E.G.W.M."/>
            <person name="Guo X."/>
            <person name="Momin A.A."/>
            <person name="Negrao S."/>
            <person name="Al-Babili S."/>
            <person name="Gehring C."/>
            <person name="Roessner U."/>
            <person name="Jung C."/>
            <person name="Murphy K."/>
            <person name="Arold S.T."/>
            <person name="Gojobori T."/>
            <person name="van der Linden C.G."/>
            <person name="van Loo E.N."/>
            <person name="Jellen E.N."/>
            <person name="Maughan P.J."/>
            <person name="Tester M."/>
        </authorList>
    </citation>
    <scope>NUCLEOTIDE SEQUENCE [LARGE SCALE GENOMIC DNA]</scope>
    <source>
        <strain evidence="4">cv. PI 614886</strain>
    </source>
</reference>
<feature type="compositionally biased region" description="Acidic residues" evidence="1">
    <location>
        <begin position="726"/>
        <end position="735"/>
    </location>
</feature>
<dbReference type="PANTHER" id="PTHR36308">
    <property type="entry name" value="DENTIN SIALOPHOSPHOPROTEIN-RELATED"/>
    <property type="match status" value="1"/>
</dbReference>
<dbReference type="PANTHER" id="PTHR36308:SF1">
    <property type="entry name" value="DENTIN SIALOPHOSPHOPROTEIN-RELATED"/>
    <property type="match status" value="1"/>
</dbReference>
<protein>
    <submittedName>
        <fullName evidence="4">Uncharacterized protein</fullName>
    </submittedName>
</protein>
<dbReference type="Pfam" id="PF03078">
    <property type="entry name" value="ATHILA"/>
    <property type="match status" value="1"/>
</dbReference>
<feature type="region of interest" description="Disordered" evidence="1">
    <location>
        <begin position="783"/>
        <end position="811"/>
    </location>
</feature>
<evidence type="ECO:0000256" key="1">
    <source>
        <dbReference type="SAM" id="MobiDB-lite"/>
    </source>
</evidence>
<feature type="region of interest" description="Disordered" evidence="1">
    <location>
        <begin position="616"/>
        <end position="635"/>
    </location>
</feature>
<feature type="region of interest" description="Disordered" evidence="1">
    <location>
        <begin position="1208"/>
        <end position="1244"/>
    </location>
</feature>
<feature type="region of interest" description="Disordered" evidence="1">
    <location>
        <begin position="1004"/>
        <end position="1025"/>
    </location>
</feature>
<dbReference type="InterPro" id="IPR004312">
    <property type="entry name" value="ATHILA_Orf1_C"/>
</dbReference>
<dbReference type="Proteomes" id="UP000596660">
    <property type="component" value="Unplaced"/>
</dbReference>
<evidence type="ECO:0000313" key="4">
    <source>
        <dbReference type="EnsemblPlants" id="AUR62043954-RA:cds"/>
    </source>
</evidence>
<accession>A0A803NCX5</accession>
<evidence type="ECO:0000259" key="3">
    <source>
        <dbReference type="Pfam" id="PF25122"/>
    </source>
</evidence>
<feature type="region of interest" description="Disordered" evidence="1">
    <location>
        <begin position="331"/>
        <end position="370"/>
    </location>
</feature>
<feature type="region of interest" description="Disordered" evidence="1">
    <location>
        <begin position="673"/>
        <end position="692"/>
    </location>
</feature>
<evidence type="ECO:0000313" key="5">
    <source>
        <dbReference type="Proteomes" id="UP000596660"/>
    </source>
</evidence>
<dbReference type="InterPro" id="IPR056717">
    <property type="entry name" value="DUF7815"/>
</dbReference>
<feature type="compositionally biased region" description="Basic and acidic residues" evidence="1">
    <location>
        <begin position="1224"/>
        <end position="1235"/>
    </location>
</feature>
<dbReference type="EnsemblPlants" id="AUR62043954-RA">
    <property type="protein sequence ID" value="AUR62043954-RA:cds"/>
    <property type="gene ID" value="AUR62043954"/>
</dbReference>
<sequence>MASLFTRKRSRAAQAQPQLDLESIPEYPNIHFVAEFPNQKTRLLKLRHRKVIPTQFIDRALLSRLGIDNECRTLFAKLGMTQLFNMIHYAFEDITLEFLSSFDVVKGRDGLVTHVVYRLLNRSHRLTLDGFGRKFGLPSIGLTIQPDSFTSGELWLVMTGENIDSMQHARANKIHQPVLRFWTRSSGWTIFGRIEPNNVRADEVAILGSYLRLGDEGQGFKMNIAHLFALHLRKQGATFTALKPNGDRTNIPIVLGGLVTHLAVKEGFIEAQNRPVPGPITLDQQYLTTTGWLSVEYGSYRWLLDRSTRRSISLPAPELTRIQPFQPSYLLHTPGDGPPLAAPTRTYHRRERASQPSTSTDASPPPTGHEAIIAGIQDLRLRQEQIRLEQQSLAGRVQTLEIDIRQSMLPILLKKEAGFESFDFNDHSIESPQPSSILEEAIVGSNPSVDALRCKNCSGELLRGSESIICIYCGNTQLQDILRHPICFNNTVAFQWFLKSLDLDGFEKVGVLLGDHESGNRGRSSFKEEEIWLSDYLDLQLKGLDDSRELGVRNEERLPGKRFLSLVGVDIEQILAQDCIDHGFSVGSEQMVTSQKIGNENCGISGDRSLSLFENTQSTEAVSRSDEGENGESFSDWGAEFQSAFPESGHEKSASSSIADAFSGSNLTTSGKNLWSNSESGPPFNPNVSEGNFLVEGGGKAIESVDASFDWLPADQRPNVKNDSPNIDEGDGDESFDDWGDFRMSTSDNVSTTVPGIGSSGGMVTFDPFNDFTDFTIFKDIKHPNNSLTEPDKATPSTGGQTHLQINNNKTKQYVGTGDLALLDGTHSEYQGVNVDRNQNKISDQGHSTGLWSNDIHLGINNELGQLQGGESKLPTSGTASEVGNSFDSWSDFAGLGVENKEEQAVSFKVVDAKGNGHQNDSLTLLNDKSLDAWGYLAGSGGFPDSKPATNDNISSGVWNDFSGMISSHANQPQSSNTRTTENQAVFTDDNLFGSWSDFRSSGIPTGNSSLGPIDTKSSSDQTDFQKASNSLKMVDDNSTLSSWGDFGGATSVLEQQLQVAGAGSSGNKLSSEDGDLFSRFSDSGKQYTIQPDNRHHCDKFTIHDGESICEDEDSFGAWTDFTSLSNLQGNLPSSANAPDDKEAVEHGDPFDTWNVIVSSPSTQVGKDTAVATFKTPESNLLSLDTNSNYVGPNNSMPLDLNAGLFSHQNGSAPVASSPSEGPDLDRTEHGDVKADVNGMNPSESTFKEALDLKSPVAETLISEMHDLSFMLESSLSIPNTDR</sequence>
<name>A0A803NCX5_CHEQI</name>
<feature type="domain" description="Arabidopsis retrotransposon Orf1 C-terminal" evidence="2">
    <location>
        <begin position="47"/>
        <end position="209"/>
    </location>
</feature>